<evidence type="ECO:0000313" key="1">
    <source>
        <dbReference type="EMBL" id="RZC42218.1"/>
    </source>
</evidence>
<dbReference type="Proteomes" id="UP000292052">
    <property type="component" value="Unassembled WGS sequence"/>
</dbReference>
<keyword evidence="2" id="KW-1185">Reference proteome</keyword>
<sequence>MELLTRKRVHQKSLRECEVLWMQLLQNRFESSGLLQDFTESFRTWFLYNMNSDILNVTFCTNETLFHLEHHFIH</sequence>
<evidence type="ECO:0000313" key="2">
    <source>
        <dbReference type="Proteomes" id="UP000292052"/>
    </source>
</evidence>
<protein>
    <submittedName>
        <fullName evidence="1">Uncharacterized protein</fullName>
    </submittedName>
</protein>
<gene>
    <name evidence="1" type="ORF">BDFB_013616</name>
</gene>
<dbReference type="EMBL" id="QDEB01009926">
    <property type="protein sequence ID" value="RZC42218.1"/>
    <property type="molecule type" value="Genomic_DNA"/>
</dbReference>
<proteinExistence type="predicted"/>
<organism evidence="1 2">
    <name type="scientific">Asbolus verrucosus</name>
    <name type="common">Desert ironclad beetle</name>
    <dbReference type="NCBI Taxonomy" id="1661398"/>
    <lineage>
        <taxon>Eukaryota</taxon>
        <taxon>Metazoa</taxon>
        <taxon>Ecdysozoa</taxon>
        <taxon>Arthropoda</taxon>
        <taxon>Hexapoda</taxon>
        <taxon>Insecta</taxon>
        <taxon>Pterygota</taxon>
        <taxon>Neoptera</taxon>
        <taxon>Endopterygota</taxon>
        <taxon>Coleoptera</taxon>
        <taxon>Polyphaga</taxon>
        <taxon>Cucujiformia</taxon>
        <taxon>Tenebrionidae</taxon>
        <taxon>Pimeliinae</taxon>
        <taxon>Asbolus</taxon>
    </lineage>
</organism>
<name>A0A482WCV9_ASBVE</name>
<comment type="caution">
    <text evidence="1">The sequence shown here is derived from an EMBL/GenBank/DDBJ whole genome shotgun (WGS) entry which is preliminary data.</text>
</comment>
<reference evidence="1 2" key="1">
    <citation type="submission" date="2017-03" db="EMBL/GenBank/DDBJ databases">
        <title>Genome of the blue death feigning beetle - Asbolus verrucosus.</title>
        <authorList>
            <person name="Rider S.D."/>
        </authorList>
    </citation>
    <scope>NUCLEOTIDE SEQUENCE [LARGE SCALE GENOMIC DNA]</scope>
    <source>
        <strain evidence="1">Butters</strain>
        <tissue evidence="1">Head and leg muscle</tissue>
    </source>
</reference>
<accession>A0A482WCV9</accession>
<dbReference type="AlphaFoldDB" id="A0A482WCV9"/>